<sequence>FLRSQEINLDEKDFLLLRNQKISGSSFPLLNKKDLLRCQLKVGPAVTLPNLITEINTKWSFDHFERWVLQNYTVPKKVYTQSFFKIIRKIKEDLRTLKEIKEIVSVLDKKLGIVDYNPVDKYLAYKSMLKGNISPFADLILNYHKSKSFREFKDYNEAAFQMAIELLLPTKHRQPEVRLVVDGSKSSGAGRFGFIDIFVNGVNEDRMKSSIILELKYISLVGLLSGEKAKWVEKQTINH</sequence>
<gene>
    <name evidence="1" type="ORF">SPELUC_LOCUS4808</name>
</gene>
<dbReference type="Proteomes" id="UP000789366">
    <property type="component" value="Unassembled WGS sequence"/>
</dbReference>
<name>A0ACA9LPL6_9GLOM</name>
<accession>A0ACA9LPL6</accession>
<evidence type="ECO:0000313" key="1">
    <source>
        <dbReference type="EMBL" id="CAG8541128.1"/>
    </source>
</evidence>
<protein>
    <submittedName>
        <fullName evidence="1">7574_t:CDS:1</fullName>
    </submittedName>
</protein>
<comment type="caution">
    <text evidence="1">The sequence shown here is derived from an EMBL/GenBank/DDBJ whole genome shotgun (WGS) entry which is preliminary data.</text>
</comment>
<feature type="non-terminal residue" evidence="1">
    <location>
        <position position="1"/>
    </location>
</feature>
<organism evidence="1 2">
    <name type="scientific">Cetraspora pellucida</name>
    <dbReference type="NCBI Taxonomy" id="1433469"/>
    <lineage>
        <taxon>Eukaryota</taxon>
        <taxon>Fungi</taxon>
        <taxon>Fungi incertae sedis</taxon>
        <taxon>Mucoromycota</taxon>
        <taxon>Glomeromycotina</taxon>
        <taxon>Glomeromycetes</taxon>
        <taxon>Diversisporales</taxon>
        <taxon>Gigasporaceae</taxon>
        <taxon>Cetraspora</taxon>
    </lineage>
</organism>
<evidence type="ECO:0000313" key="2">
    <source>
        <dbReference type="Proteomes" id="UP000789366"/>
    </source>
</evidence>
<proteinExistence type="predicted"/>
<dbReference type="EMBL" id="CAJVPW010004484">
    <property type="protein sequence ID" value="CAG8541128.1"/>
    <property type="molecule type" value="Genomic_DNA"/>
</dbReference>
<reference evidence="1" key="1">
    <citation type="submission" date="2021-06" db="EMBL/GenBank/DDBJ databases">
        <authorList>
            <person name="Kallberg Y."/>
            <person name="Tangrot J."/>
            <person name="Rosling A."/>
        </authorList>
    </citation>
    <scope>NUCLEOTIDE SEQUENCE</scope>
    <source>
        <strain evidence="1">28 12/20/2015</strain>
    </source>
</reference>
<keyword evidence="2" id="KW-1185">Reference proteome</keyword>